<dbReference type="PANTHER" id="PTHR40032:SF1">
    <property type="entry name" value="EXPORTED PROTEIN"/>
    <property type="match status" value="1"/>
</dbReference>
<sequence length="417" mass="47612">MSKAGNRSPASGREKRGDKKAKKSHSALSSSSGRLKKTSSPADVRIDHNQADNVKQPRLSSLIQSSEPSGPRAAGQSGNWKGSVQEYVKLYNQAETDQHSRVLTDFLADPVHGDRLRQRLERLRDRDLYRGAIPAGSETKAELVRVNESASEVSVLIKLHIKRRMEQGGRFYIEERYEYERLWLAVSGQRWDVLQVEPVIAERRPRYGVSVHQLASEPDRSPQEEVYVMPSLPYLNYDLMPPLQNRVKGIRYRRDLAAAYADRWWNEGNPAYELFEVNCTNYVSQCIFAGNAPMNYTGKRGSGWWYKGRSGGQEWWSYSWAVSHALTQYLAAARKSGLHAVETQTADELQLGDVITYDWNGDGRFQHSTIVTAFDSAGQPLVNANTVPSRHRYWDYRDSYAWSKGTRYRFFHIPDTL</sequence>
<evidence type="ECO:0000313" key="3">
    <source>
        <dbReference type="EMBL" id="MCR2804464.1"/>
    </source>
</evidence>
<dbReference type="Proteomes" id="UP001141950">
    <property type="component" value="Unassembled WGS sequence"/>
</dbReference>
<evidence type="ECO:0000256" key="1">
    <source>
        <dbReference type="SAM" id="MobiDB-lite"/>
    </source>
</evidence>
<accession>A0A9X2MQS5</accession>
<comment type="caution">
    <text evidence="3">The sequence shown here is derived from an EMBL/GenBank/DDBJ whole genome shotgun (WGS) entry which is preliminary data.</text>
</comment>
<dbReference type="AlphaFoldDB" id="A0A9X2MQS5"/>
<keyword evidence="4" id="KW-1185">Reference proteome</keyword>
<proteinExistence type="predicted"/>
<evidence type="ECO:0000259" key="2">
    <source>
        <dbReference type="Pfam" id="PF12671"/>
    </source>
</evidence>
<dbReference type="InterPro" id="IPR024301">
    <property type="entry name" value="Amidase_6"/>
</dbReference>
<feature type="domain" description="Putative amidase" evidence="2">
    <location>
        <begin position="251"/>
        <end position="404"/>
    </location>
</feature>
<dbReference type="EMBL" id="JANIPJ010000007">
    <property type="protein sequence ID" value="MCR2804464.1"/>
    <property type="molecule type" value="Genomic_DNA"/>
</dbReference>
<name>A0A9X2MQS5_9BACL</name>
<dbReference type="RefSeq" id="WP_257445508.1">
    <property type="nucleotide sequence ID" value="NZ_JANIPJ010000007.1"/>
</dbReference>
<protein>
    <submittedName>
        <fullName evidence="3">Amidase domain-containing protein</fullName>
    </submittedName>
</protein>
<gene>
    <name evidence="3" type="ORF">NQZ67_11310</name>
</gene>
<reference evidence="3" key="1">
    <citation type="submission" date="2022-08" db="EMBL/GenBank/DDBJ databases">
        <title>The genomic sequence of strain Paenibacillus sp. SCIV0701.</title>
        <authorList>
            <person name="Zhao H."/>
        </authorList>
    </citation>
    <scope>NUCLEOTIDE SEQUENCE</scope>
    <source>
        <strain evidence="3">SCIV0701</strain>
    </source>
</reference>
<evidence type="ECO:0000313" key="4">
    <source>
        <dbReference type="Proteomes" id="UP001141950"/>
    </source>
</evidence>
<organism evidence="3 4">
    <name type="scientific">Paenibacillus soyae</name>
    <dbReference type="NCBI Taxonomy" id="2969249"/>
    <lineage>
        <taxon>Bacteria</taxon>
        <taxon>Bacillati</taxon>
        <taxon>Bacillota</taxon>
        <taxon>Bacilli</taxon>
        <taxon>Bacillales</taxon>
        <taxon>Paenibacillaceae</taxon>
        <taxon>Paenibacillus</taxon>
    </lineage>
</organism>
<dbReference type="PANTHER" id="PTHR40032">
    <property type="entry name" value="EXPORTED PROTEIN-RELATED"/>
    <property type="match status" value="1"/>
</dbReference>
<dbReference type="Pfam" id="PF12671">
    <property type="entry name" value="Amidase_6"/>
    <property type="match status" value="1"/>
</dbReference>
<feature type="compositionally biased region" description="Polar residues" evidence="1">
    <location>
        <begin position="58"/>
        <end position="68"/>
    </location>
</feature>
<feature type="region of interest" description="Disordered" evidence="1">
    <location>
        <begin position="1"/>
        <end position="79"/>
    </location>
</feature>